<sequence length="107" mass="12186">MASSVPFPCSIAICDPFRSSNARDRQSSARLRVKCAWRKRVEEEKGVSNEASVRDSRTRRIRFSERGQFLVRLELDSNLLTICLLTQPVPTQKQTITTTSLILFLSL</sequence>
<accession>A0ACC2KUI9</accession>
<gene>
    <name evidence="1" type="ORF">MRB53_033188</name>
</gene>
<protein>
    <submittedName>
        <fullName evidence="1">Uncharacterized protein</fullName>
    </submittedName>
</protein>
<dbReference type="Proteomes" id="UP001234297">
    <property type="component" value="Chromosome 11"/>
</dbReference>
<dbReference type="EMBL" id="CM056819">
    <property type="protein sequence ID" value="KAJ8624658.1"/>
    <property type="molecule type" value="Genomic_DNA"/>
</dbReference>
<reference evidence="1 2" key="1">
    <citation type="journal article" date="2022" name="Hortic Res">
        <title>A haplotype resolved chromosomal level avocado genome allows analysis of novel avocado genes.</title>
        <authorList>
            <person name="Nath O."/>
            <person name="Fletcher S.J."/>
            <person name="Hayward A."/>
            <person name="Shaw L.M."/>
            <person name="Masouleh A.K."/>
            <person name="Furtado A."/>
            <person name="Henry R.J."/>
            <person name="Mitter N."/>
        </authorList>
    </citation>
    <scope>NUCLEOTIDE SEQUENCE [LARGE SCALE GENOMIC DNA]</scope>
    <source>
        <strain evidence="2">cv. Hass</strain>
    </source>
</reference>
<organism evidence="1 2">
    <name type="scientific">Persea americana</name>
    <name type="common">Avocado</name>
    <dbReference type="NCBI Taxonomy" id="3435"/>
    <lineage>
        <taxon>Eukaryota</taxon>
        <taxon>Viridiplantae</taxon>
        <taxon>Streptophyta</taxon>
        <taxon>Embryophyta</taxon>
        <taxon>Tracheophyta</taxon>
        <taxon>Spermatophyta</taxon>
        <taxon>Magnoliopsida</taxon>
        <taxon>Magnoliidae</taxon>
        <taxon>Laurales</taxon>
        <taxon>Lauraceae</taxon>
        <taxon>Persea</taxon>
    </lineage>
</organism>
<keyword evidence="2" id="KW-1185">Reference proteome</keyword>
<evidence type="ECO:0000313" key="2">
    <source>
        <dbReference type="Proteomes" id="UP001234297"/>
    </source>
</evidence>
<evidence type="ECO:0000313" key="1">
    <source>
        <dbReference type="EMBL" id="KAJ8624658.1"/>
    </source>
</evidence>
<comment type="caution">
    <text evidence="1">The sequence shown here is derived from an EMBL/GenBank/DDBJ whole genome shotgun (WGS) entry which is preliminary data.</text>
</comment>
<name>A0ACC2KUI9_PERAE</name>
<proteinExistence type="predicted"/>